<evidence type="ECO:0000313" key="2">
    <source>
        <dbReference type="Proteomes" id="UP000002014"/>
    </source>
</evidence>
<dbReference type="STRING" id="93060.P9215_03971"/>
<accession>A8G332</accession>
<proteinExistence type="predicted"/>
<dbReference type="EMBL" id="CP000825">
    <property type="protein sequence ID" value="ABV50013.1"/>
    <property type="molecule type" value="Genomic_DNA"/>
</dbReference>
<organism evidence="1 2">
    <name type="scientific">Prochlorococcus marinus (strain MIT 9215)</name>
    <dbReference type="NCBI Taxonomy" id="93060"/>
    <lineage>
        <taxon>Bacteria</taxon>
        <taxon>Bacillati</taxon>
        <taxon>Cyanobacteriota</taxon>
        <taxon>Cyanophyceae</taxon>
        <taxon>Synechococcales</taxon>
        <taxon>Prochlorococcaceae</taxon>
        <taxon>Prochlorococcus</taxon>
    </lineage>
</organism>
<dbReference type="HOGENOM" id="CLU_1915200_0_0_3"/>
<reference evidence="1 2" key="1">
    <citation type="journal article" date="2007" name="PLoS Genet.">
        <title>Patterns and implications of gene gain and loss in the evolution of Prochlorococcus.</title>
        <authorList>
            <person name="Kettler G.C."/>
            <person name="Martiny A.C."/>
            <person name="Huang K."/>
            <person name="Zucker J."/>
            <person name="Coleman M.L."/>
            <person name="Rodrigue S."/>
            <person name="Chen F."/>
            <person name="Lapidus A."/>
            <person name="Ferriera S."/>
            <person name="Johnson J."/>
            <person name="Steglich C."/>
            <person name="Church G.M."/>
            <person name="Richardson P."/>
            <person name="Chisholm S.W."/>
        </authorList>
    </citation>
    <scope>NUCLEOTIDE SEQUENCE [LARGE SCALE GENOMIC DNA]</scope>
    <source>
        <strain evidence="1 2">MIT 9215</strain>
    </source>
</reference>
<dbReference type="OrthoDB" id="540689at2"/>
<name>A8G332_PROM2</name>
<sequence>MKLINNFVEKFHNYSLPSPEKCFVLEEGDDLYIDKWIKNGEINGKMKDIFEWIEKKYFSNKKQLEKTDKKKFDELMSRFYLKSWRIILLMCNYQTKYRYYSKAIISVKDRSFPEMKNKDFLKLFENN</sequence>
<evidence type="ECO:0000313" key="1">
    <source>
        <dbReference type="EMBL" id="ABV50013.1"/>
    </source>
</evidence>
<protein>
    <submittedName>
        <fullName evidence="1">Uncharacterized protein</fullName>
    </submittedName>
</protein>
<dbReference type="KEGG" id="pmh:P9215_03971"/>
<dbReference type="AlphaFoldDB" id="A8G332"/>
<dbReference type="RefSeq" id="WP_012007155.1">
    <property type="nucleotide sequence ID" value="NC_009840.1"/>
</dbReference>
<dbReference type="Proteomes" id="UP000002014">
    <property type="component" value="Chromosome"/>
</dbReference>
<gene>
    <name evidence="1" type="ordered locus">P9215_03971</name>
</gene>